<evidence type="ECO:0000256" key="3">
    <source>
        <dbReference type="ARBA" id="ARBA00023163"/>
    </source>
</evidence>
<gene>
    <name evidence="6" type="ORF">LARV_03664</name>
</gene>
<proteinExistence type="predicted"/>
<dbReference type="GO" id="GO:0000976">
    <property type="term" value="F:transcription cis-regulatory region binding"/>
    <property type="evidence" value="ECO:0007669"/>
    <property type="project" value="TreeGrafter"/>
</dbReference>
<evidence type="ECO:0000313" key="6">
    <source>
        <dbReference type="EMBL" id="GAP15870.1"/>
    </source>
</evidence>
<evidence type="ECO:0000259" key="5">
    <source>
        <dbReference type="PROSITE" id="PS50977"/>
    </source>
</evidence>
<dbReference type="Proteomes" id="UP000055060">
    <property type="component" value="Unassembled WGS sequence"/>
</dbReference>
<feature type="DNA-binding region" description="H-T-H motif" evidence="4">
    <location>
        <begin position="24"/>
        <end position="43"/>
    </location>
</feature>
<keyword evidence="7" id="KW-1185">Reference proteome</keyword>
<dbReference type="STRING" id="360412.LARV_03664"/>
<keyword evidence="2 4" id="KW-0238">DNA-binding</keyword>
<dbReference type="AlphaFoldDB" id="A0A0S7BDK5"/>
<reference evidence="6" key="1">
    <citation type="submission" date="2015-07" db="EMBL/GenBank/DDBJ databases">
        <title>Draft Genome Sequences of Anaerolinea thermolimosa IMO-1, Bellilinea caldifistulae GOMI-1, Leptolinea tardivitalis YMTK-2, Levilinea saccharolytica KIBI-1,Longilinea arvoryzae KOME-1, Previously Described as Members of the Anaerolineaceae (Chloroflexi).</title>
        <authorList>
            <person name="Sekiguchi Y."/>
            <person name="Ohashi A."/>
            <person name="Matsuura N."/>
            <person name="Tourlousse M.D."/>
        </authorList>
    </citation>
    <scope>NUCLEOTIDE SEQUENCE [LARGE SCALE GENOMIC DNA]</scope>
    <source>
        <strain evidence="6">KOME-1</strain>
    </source>
</reference>
<dbReference type="InterPro" id="IPR001647">
    <property type="entry name" value="HTH_TetR"/>
</dbReference>
<accession>A0A0S7BDK5</accession>
<evidence type="ECO:0000256" key="1">
    <source>
        <dbReference type="ARBA" id="ARBA00023015"/>
    </source>
</evidence>
<name>A0A0S7BDK5_9CHLR</name>
<evidence type="ECO:0000256" key="4">
    <source>
        <dbReference type="PROSITE-ProRule" id="PRU00335"/>
    </source>
</evidence>
<dbReference type="OrthoDB" id="6430772at2"/>
<dbReference type="InterPro" id="IPR050109">
    <property type="entry name" value="HTH-type_TetR-like_transc_reg"/>
</dbReference>
<protein>
    <submittedName>
        <fullName evidence="6">Transcriptional regulator</fullName>
    </submittedName>
</protein>
<dbReference type="RefSeq" id="WP_075075010.1">
    <property type="nucleotide sequence ID" value="NZ_DF967972.1"/>
</dbReference>
<dbReference type="PANTHER" id="PTHR30055:SF234">
    <property type="entry name" value="HTH-TYPE TRANSCRIPTIONAL REGULATOR BETI"/>
    <property type="match status" value="1"/>
</dbReference>
<keyword evidence="1" id="KW-0805">Transcription regulation</keyword>
<dbReference type="Gene3D" id="1.10.357.10">
    <property type="entry name" value="Tetracycline Repressor, domain 2"/>
    <property type="match status" value="1"/>
</dbReference>
<sequence length="193" mass="21626">MQRADIIQATLELIQEKESASRVNLRAVARALGCAHTNIYNYFDDFDDLLWAALDTAGDRFIADVTAGVKSTRETTTSLNRFFAGIIDFYLVHKGWLRLFWADPLKGPRPVESAALGEKRVASLALLFGDAVQETCGINLPQTEAYHLLHEVHCYLYGEMSINISGRGLIPEENAFRAHLLQECLTLTDLLIR</sequence>
<evidence type="ECO:0000313" key="7">
    <source>
        <dbReference type="Proteomes" id="UP000055060"/>
    </source>
</evidence>
<keyword evidence="3" id="KW-0804">Transcription</keyword>
<evidence type="ECO:0000256" key="2">
    <source>
        <dbReference type="ARBA" id="ARBA00023125"/>
    </source>
</evidence>
<dbReference type="SUPFAM" id="SSF46689">
    <property type="entry name" value="Homeodomain-like"/>
    <property type="match status" value="1"/>
</dbReference>
<feature type="domain" description="HTH tetR-type" evidence="5">
    <location>
        <begin position="1"/>
        <end position="61"/>
    </location>
</feature>
<dbReference type="GO" id="GO:0003700">
    <property type="term" value="F:DNA-binding transcription factor activity"/>
    <property type="evidence" value="ECO:0007669"/>
    <property type="project" value="TreeGrafter"/>
</dbReference>
<dbReference type="InterPro" id="IPR009057">
    <property type="entry name" value="Homeodomain-like_sf"/>
</dbReference>
<dbReference type="PANTHER" id="PTHR30055">
    <property type="entry name" value="HTH-TYPE TRANSCRIPTIONAL REGULATOR RUTR"/>
    <property type="match status" value="1"/>
</dbReference>
<dbReference type="EMBL" id="DF967972">
    <property type="protein sequence ID" value="GAP15870.1"/>
    <property type="molecule type" value="Genomic_DNA"/>
</dbReference>
<dbReference type="PROSITE" id="PS50977">
    <property type="entry name" value="HTH_TETR_2"/>
    <property type="match status" value="1"/>
</dbReference>
<organism evidence="6">
    <name type="scientific">Longilinea arvoryzae</name>
    <dbReference type="NCBI Taxonomy" id="360412"/>
    <lineage>
        <taxon>Bacteria</taxon>
        <taxon>Bacillati</taxon>
        <taxon>Chloroflexota</taxon>
        <taxon>Anaerolineae</taxon>
        <taxon>Anaerolineales</taxon>
        <taxon>Anaerolineaceae</taxon>
        <taxon>Longilinea</taxon>
    </lineage>
</organism>